<dbReference type="EMBL" id="JAPFFF010000027">
    <property type="protein sequence ID" value="KAK8847810.1"/>
    <property type="molecule type" value="Genomic_DNA"/>
</dbReference>
<dbReference type="InterPro" id="IPR018845">
    <property type="entry name" value="Initiator-bd"/>
</dbReference>
<dbReference type="Proteomes" id="UP001470230">
    <property type="component" value="Unassembled WGS sequence"/>
</dbReference>
<evidence type="ECO:0000259" key="1">
    <source>
        <dbReference type="Pfam" id="PF10416"/>
    </source>
</evidence>
<reference evidence="2 3" key="1">
    <citation type="submission" date="2024-04" db="EMBL/GenBank/DDBJ databases">
        <title>Tritrichomonas musculus Genome.</title>
        <authorList>
            <person name="Alves-Ferreira E."/>
            <person name="Grigg M."/>
            <person name="Lorenzi H."/>
            <person name="Galac M."/>
        </authorList>
    </citation>
    <scope>NUCLEOTIDE SEQUENCE [LARGE SCALE GENOMIC DNA]</scope>
    <source>
        <strain evidence="2 3">EAF2021</strain>
    </source>
</reference>
<name>A0ABR2HI19_9EUKA</name>
<evidence type="ECO:0000313" key="3">
    <source>
        <dbReference type="Proteomes" id="UP001470230"/>
    </source>
</evidence>
<feature type="domain" description="Initiator binding" evidence="1">
    <location>
        <begin position="164"/>
        <end position="263"/>
    </location>
</feature>
<dbReference type="Pfam" id="PF10416">
    <property type="entry name" value="IBD"/>
    <property type="match status" value="1"/>
</dbReference>
<evidence type="ECO:0000313" key="2">
    <source>
        <dbReference type="EMBL" id="KAK8847810.1"/>
    </source>
</evidence>
<gene>
    <name evidence="2" type="ORF">M9Y10_018842</name>
</gene>
<dbReference type="Gene3D" id="1.10.10.10">
    <property type="entry name" value="Winged helix-like DNA-binding domain superfamily/Winged helix DNA-binding domain"/>
    <property type="match status" value="1"/>
</dbReference>
<proteinExistence type="predicted"/>
<dbReference type="InterPro" id="IPR036388">
    <property type="entry name" value="WH-like_DNA-bd_sf"/>
</dbReference>
<protein>
    <recommendedName>
        <fullName evidence="1">Initiator binding domain-containing protein</fullName>
    </recommendedName>
</protein>
<keyword evidence="3" id="KW-1185">Reference proteome</keyword>
<accession>A0ABR2HI19</accession>
<sequence length="294" mass="33313">MNGGTPSNEPWGVHCSPEPGRKFLPLGSVSHRAISKGLHQTTTKSPSVFTTSFVSREQPTTPSLSPLPDIYTTCPELRQFKPLMTLPEMNIHQTNYSNATNSQFLQNNQPPVLSSGVHLANDTQNLEDQKPIRFPENSDFDPNEQILKPYELGFVPQSEWPPQTLSLWELRQMYFTRRNGAARQFDFKLYNALCITKKYPEAFPYVGAKWVSNTVMKIDAPVIASLLGIHAVQGGLFHKQGNFSRHGFQHIYLQQMGQLKDDPNCADVDDYNIRLLVDTLNRFTRDGEYTEASH</sequence>
<comment type="caution">
    <text evidence="2">The sequence shown here is derived from an EMBL/GenBank/DDBJ whole genome shotgun (WGS) entry which is preliminary data.</text>
</comment>
<organism evidence="2 3">
    <name type="scientific">Tritrichomonas musculus</name>
    <dbReference type="NCBI Taxonomy" id="1915356"/>
    <lineage>
        <taxon>Eukaryota</taxon>
        <taxon>Metamonada</taxon>
        <taxon>Parabasalia</taxon>
        <taxon>Tritrichomonadida</taxon>
        <taxon>Tritrichomonadidae</taxon>
        <taxon>Tritrichomonas</taxon>
    </lineage>
</organism>